<feature type="chain" id="PRO_5005217301" description="Carbohydrate kinase FGGY C-terminal domain-containing protein" evidence="1">
    <location>
        <begin position="18"/>
        <end position="530"/>
    </location>
</feature>
<dbReference type="PANTHER" id="PTHR43435">
    <property type="entry name" value="RIBULOKINASE"/>
    <property type="match status" value="1"/>
</dbReference>
<dbReference type="GO" id="GO:0019150">
    <property type="term" value="F:D-ribulokinase activity"/>
    <property type="evidence" value="ECO:0007669"/>
    <property type="project" value="TreeGrafter"/>
</dbReference>
<feature type="signal peptide" evidence="1">
    <location>
        <begin position="1"/>
        <end position="17"/>
    </location>
</feature>
<dbReference type="SUPFAM" id="SSF53067">
    <property type="entry name" value="Actin-like ATPase domain"/>
    <property type="match status" value="2"/>
</dbReference>
<dbReference type="Gene3D" id="3.30.420.40">
    <property type="match status" value="1"/>
</dbReference>
<evidence type="ECO:0000313" key="4">
    <source>
        <dbReference type="Proteomes" id="UP000038830"/>
    </source>
</evidence>
<dbReference type="InterPro" id="IPR018485">
    <property type="entry name" value="FGGY_C"/>
</dbReference>
<proteinExistence type="predicted"/>
<dbReference type="Proteomes" id="UP000038830">
    <property type="component" value="Unassembled WGS sequence"/>
</dbReference>
<evidence type="ECO:0000313" key="3">
    <source>
        <dbReference type="EMBL" id="CEP23205.1"/>
    </source>
</evidence>
<dbReference type="PANTHER" id="PTHR43435:SF1">
    <property type="entry name" value="PROTEIN MPA43"/>
    <property type="match status" value="1"/>
</dbReference>
<dbReference type="AlphaFoldDB" id="A0A0H5C511"/>
<feature type="domain" description="Carbohydrate kinase FGGY C-terminal" evidence="2">
    <location>
        <begin position="301"/>
        <end position="502"/>
    </location>
</feature>
<dbReference type="EMBL" id="CDQK01000004">
    <property type="protein sequence ID" value="CEP23205.1"/>
    <property type="molecule type" value="Genomic_DNA"/>
</dbReference>
<dbReference type="Gene3D" id="1.20.58.2240">
    <property type="match status" value="1"/>
</dbReference>
<dbReference type="Pfam" id="PF02782">
    <property type="entry name" value="FGGY_C"/>
    <property type="match status" value="1"/>
</dbReference>
<dbReference type="GO" id="GO:0005737">
    <property type="term" value="C:cytoplasm"/>
    <property type="evidence" value="ECO:0007669"/>
    <property type="project" value="TreeGrafter"/>
</dbReference>
<sequence length="530" mass="58067">MSTRAFFTAWWATLAMAEALFCGVDVGSSSVRVQLIDSVGRSLYSTSCAVAYRVCASDPRFVTQSSEEVWKGVMRCLDGANIVDSEASVSICVSATCSLVVKERVGGELRPYSCAKDSADADQDVVFWMDTRSEAETMEMNETLRDDGCLKYLGGAFVQEMVLTKAKYVVDHIAKDRLDSVVFFDLHDYLSLKISELFHCEPLVMVPDSSQVLTPSVGLDGELKGWSSELLKSIGLGCLARDNFSQIGKVFKVDQTLDYDYIPTAGTPIARSSTKTVVQGVIDSYGSWIGSCCGNMKNTLTLVAGTSTCFMISHSMKAPTDGIWGPFNVVLKSLSVSTSGFPTTGKLIEHLFETHPAYDELKKLGNPFDTLESLISTEEDRTGQSIHYSAKNMFLYGELSGNRTPYGDSAMRGVFFGESTDVSLRDMMLKYVCILEFLAFQVKQLLSITGEFEISRILICGSQAKNKRLIELLAFITGLPIDVNDSIDPHLSGTRGAAYLAYSGASGLDLLEVIRRLSPDEAKRYTTDKI</sequence>
<evidence type="ECO:0000256" key="1">
    <source>
        <dbReference type="SAM" id="SignalP"/>
    </source>
</evidence>
<dbReference type="InterPro" id="IPR043129">
    <property type="entry name" value="ATPase_NBD"/>
</dbReference>
<evidence type="ECO:0000259" key="2">
    <source>
        <dbReference type="Pfam" id="PF02782"/>
    </source>
</evidence>
<protein>
    <recommendedName>
        <fullName evidence="2">Carbohydrate kinase FGGY C-terminal domain-containing protein</fullName>
    </recommendedName>
</protein>
<accession>A0A0H5C511</accession>
<organism evidence="3 4">
    <name type="scientific">Cyberlindnera jadinii (strain ATCC 18201 / CBS 1600 / BCRC 20928 / JCM 3617 / NBRC 0987 / NRRL Y-1542)</name>
    <name type="common">Torula yeast</name>
    <name type="synonym">Candida utilis</name>
    <dbReference type="NCBI Taxonomy" id="983966"/>
    <lineage>
        <taxon>Eukaryota</taxon>
        <taxon>Fungi</taxon>
        <taxon>Dikarya</taxon>
        <taxon>Ascomycota</taxon>
        <taxon>Saccharomycotina</taxon>
        <taxon>Saccharomycetes</taxon>
        <taxon>Phaffomycetales</taxon>
        <taxon>Phaffomycetaceae</taxon>
        <taxon>Cyberlindnera</taxon>
    </lineage>
</organism>
<gene>
    <name evidence="3" type="ORF">BN1211_3738</name>
</gene>
<keyword evidence="1" id="KW-0732">Signal</keyword>
<name>A0A0H5C511_CYBJN</name>
<reference evidence="4" key="1">
    <citation type="journal article" date="2015" name="J. Biotechnol.">
        <title>The structure of the Cyberlindnera jadinii genome and its relation to Candida utilis analyzed by the occurrence of single nucleotide polymorphisms.</title>
        <authorList>
            <person name="Rupp O."/>
            <person name="Brinkrolf K."/>
            <person name="Buerth C."/>
            <person name="Kunigo M."/>
            <person name="Schneider J."/>
            <person name="Jaenicke S."/>
            <person name="Goesmann A."/>
            <person name="Puehler A."/>
            <person name="Jaeger K.-E."/>
            <person name="Ernst J.F."/>
        </authorList>
    </citation>
    <scope>NUCLEOTIDE SEQUENCE [LARGE SCALE GENOMIC DNA]</scope>
    <source>
        <strain evidence="4">ATCC 18201 / CBS 1600 / BCRC 20928 / JCM 3617 / NBRC 0987 / NRRL Y-1542</strain>
    </source>
</reference>
<dbReference type="GO" id="GO:0019321">
    <property type="term" value="P:pentose metabolic process"/>
    <property type="evidence" value="ECO:0007669"/>
    <property type="project" value="TreeGrafter"/>
</dbReference>